<dbReference type="SUPFAM" id="SSF100950">
    <property type="entry name" value="NagB/RpiA/CoA transferase-like"/>
    <property type="match status" value="2"/>
</dbReference>
<comment type="similarity">
    <text evidence="1">Belongs to the acetyl-CoA hydrolase/transferase family.</text>
</comment>
<dbReference type="Proteomes" id="UP000015102">
    <property type="component" value="Unassembled WGS sequence"/>
</dbReference>
<dbReference type="Gene3D" id="3.40.1080.20">
    <property type="entry name" value="Acetyl-CoA hydrolase/transferase C-terminal domain"/>
    <property type="match status" value="1"/>
</dbReference>
<sequence length="438" mass="48453">MLSRQLLRRTFFTYTNELSYPIPNRKPPIVPVEEAVSVIKSDDVVFLSSAYATPEYLVNGMVKHAKAKDLKNISLPVLLAFGEGAYCKPEYKKHFRTNSFFIGSNIRKSVAEGDADYMSIHLQDIPKVFNNGIIKPDVALIHVSPIDEHGFLAQINKQMVRTFGDSLIHSSHFDYAVEIDEPLMELKSSDPSDDERKIGHLIAENLVEDGSTLQMGIGKIPDAVLEALGNHKNLGIHTEMFSNGILPLYEKGCVTNSEKRNHRGKIVSTFVMGDRNLYDFVDNNPMVELYGSDHTNNTKVISANPKVVAINSCIEIDLTGQICSESIGTGFFSGFGGQVDFMRGAAEGFDGKGKPIIAFTSTTAKGTSKIVPTLKPGAGIVTSRAHVHYVVTEYGIACLFGKNMRQRAYELIKIAHPDHRESLEREAFERLKVMPSAQ</sequence>
<evidence type="ECO:0000313" key="6">
    <source>
        <dbReference type="Proteomes" id="UP000015102"/>
    </source>
</evidence>
<feature type="domain" description="Acetyl-CoA hydrolase/transferase N-terminal" evidence="3">
    <location>
        <begin position="34"/>
        <end position="153"/>
    </location>
</feature>
<evidence type="ECO:0000256" key="2">
    <source>
        <dbReference type="ARBA" id="ARBA00022679"/>
    </source>
</evidence>
<evidence type="ECO:0000313" key="5">
    <source>
        <dbReference type="EnsemblMetazoa" id="MESCA003678-PA"/>
    </source>
</evidence>
<name>T1GJM8_MEGSC</name>
<dbReference type="GO" id="GO:0005739">
    <property type="term" value="C:mitochondrion"/>
    <property type="evidence" value="ECO:0007669"/>
    <property type="project" value="TreeGrafter"/>
</dbReference>
<dbReference type="HOGENOM" id="CLU_030703_1_1_1"/>
<reference evidence="5" key="2">
    <citation type="submission" date="2015-06" db="UniProtKB">
        <authorList>
            <consortium name="EnsemblMetazoa"/>
        </authorList>
    </citation>
    <scope>IDENTIFICATION</scope>
</reference>
<dbReference type="OMA" id="EHMPRSF"/>
<dbReference type="PANTHER" id="PTHR21432:SF20">
    <property type="entry name" value="ACETYL-COA HYDROLASE"/>
    <property type="match status" value="1"/>
</dbReference>
<dbReference type="GO" id="GO:0008775">
    <property type="term" value="F:acetate CoA-transferase activity"/>
    <property type="evidence" value="ECO:0007669"/>
    <property type="project" value="InterPro"/>
</dbReference>
<dbReference type="GO" id="GO:0006083">
    <property type="term" value="P:acetate metabolic process"/>
    <property type="evidence" value="ECO:0007669"/>
    <property type="project" value="InterPro"/>
</dbReference>
<accession>T1GJM8</accession>
<dbReference type="InterPro" id="IPR026888">
    <property type="entry name" value="AcetylCoA_hyd_C"/>
</dbReference>
<dbReference type="AlphaFoldDB" id="T1GJM8"/>
<dbReference type="STRING" id="36166.T1GJM8"/>
<feature type="domain" description="Acetyl-CoA hydrolase/transferase C-terminal" evidence="4">
    <location>
        <begin position="273"/>
        <end position="427"/>
    </location>
</feature>
<dbReference type="Gene3D" id="3.40.1080.10">
    <property type="entry name" value="Glutaconate Coenzyme A-transferase"/>
    <property type="match status" value="2"/>
</dbReference>
<dbReference type="InterPro" id="IPR046433">
    <property type="entry name" value="ActCoA_hydro"/>
</dbReference>
<keyword evidence="6" id="KW-1185">Reference proteome</keyword>
<dbReference type="Pfam" id="PF02550">
    <property type="entry name" value="AcetylCoA_hydro"/>
    <property type="match status" value="1"/>
</dbReference>
<evidence type="ECO:0000259" key="3">
    <source>
        <dbReference type="Pfam" id="PF02550"/>
    </source>
</evidence>
<dbReference type="Gene3D" id="3.30.750.70">
    <property type="entry name" value="4-hydroxybutyrate coenzyme like domains"/>
    <property type="match status" value="1"/>
</dbReference>
<evidence type="ECO:0000259" key="4">
    <source>
        <dbReference type="Pfam" id="PF13336"/>
    </source>
</evidence>
<organism evidence="5 6">
    <name type="scientific">Megaselia scalaris</name>
    <name type="common">Humpbacked fly</name>
    <name type="synonym">Phora scalaris</name>
    <dbReference type="NCBI Taxonomy" id="36166"/>
    <lineage>
        <taxon>Eukaryota</taxon>
        <taxon>Metazoa</taxon>
        <taxon>Ecdysozoa</taxon>
        <taxon>Arthropoda</taxon>
        <taxon>Hexapoda</taxon>
        <taxon>Insecta</taxon>
        <taxon>Pterygota</taxon>
        <taxon>Neoptera</taxon>
        <taxon>Endopterygota</taxon>
        <taxon>Diptera</taxon>
        <taxon>Brachycera</taxon>
        <taxon>Muscomorpha</taxon>
        <taxon>Platypezoidea</taxon>
        <taxon>Phoridae</taxon>
        <taxon>Megaseliini</taxon>
        <taxon>Megaselia</taxon>
    </lineage>
</organism>
<protein>
    <submittedName>
        <fullName evidence="5">Uncharacterized protein</fullName>
    </submittedName>
</protein>
<dbReference type="InterPro" id="IPR038460">
    <property type="entry name" value="AcetylCoA_hyd_C_sf"/>
</dbReference>
<dbReference type="EMBL" id="CAQQ02150285">
    <property type="status" value="NOT_ANNOTATED_CDS"/>
    <property type="molecule type" value="Genomic_DNA"/>
</dbReference>
<dbReference type="EnsemblMetazoa" id="MESCA003678-RA">
    <property type="protein sequence ID" value="MESCA003678-PA"/>
    <property type="gene ID" value="MESCA003678"/>
</dbReference>
<reference evidence="6" key="1">
    <citation type="submission" date="2013-02" db="EMBL/GenBank/DDBJ databases">
        <authorList>
            <person name="Hughes D."/>
        </authorList>
    </citation>
    <scope>NUCLEOTIDE SEQUENCE</scope>
    <source>
        <strain>Durham</strain>
        <strain evidence="6">NC isolate 2 -- Noor lab</strain>
    </source>
</reference>
<dbReference type="InterPro" id="IPR003702">
    <property type="entry name" value="ActCoA_hydro_N"/>
</dbReference>
<evidence type="ECO:0000256" key="1">
    <source>
        <dbReference type="ARBA" id="ARBA00009632"/>
    </source>
</evidence>
<dbReference type="Pfam" id="PF13336">
    <property type="entry name" value="AcetylCoA_hyd_C"/>
    <property type="match status" value="1"/>
</dbReference>
<dbReference type="InterPro" id="IPR037171">
    <property type="entry name" value="NagB/RpiA_transferase-like"/>
</dbReference>
<proteinExistence type="inferred from homology"/>
<dbReference type="PANTHER" id="PTHR21432">
    <property type="entry name" value="ACETYL-COA HYDROLASE-RELATED"/>
    <property type="match status" value="1"/>
</dbReference>
<dbReference type="FunFam" id="3.40.1080.20:FF:000002">
    <property type="entry name" value="Acetyl-CoA hydrolase/transferase"/>
    <property type="match status" value="1"/>
</dbReference>
<keyword evidence="2" id="KW-0808">Transferase</keyword>